<dbReference type="CDD" id="cd19481">
    <property type="entry name" value="RecA-like_protease"/>
    <property type="match status" value="1"/>
</dbReference>
<dbReference type="Pfam" id="PF23232">
    <property type="entry name" value="AAA_lid_13"/>
    <property type="match status" value="1"/>
</dbReference>
<evidence type="ECO:0000256" key="1">
    <source>
        <dbReference type="SAM" id="Coils"/>
    </source>
</evidence>
<organism evidence="4 5">
    <name type="scientific">Pleurostoma richardsiae</name>
    <dbReference type="NCBI Taxonomy" id="41990"/>
    <lineage>
        <taxon>Eukaryota</taxon>
        <taxon>Fungi</taxon>
        <taxon>Dikarya</taxon>
        <taxon>Ascomycota</taxon>
        <taxon>Pezizomycotina</taxon>
        <taxon>Sordariomycetes</taxon>
        <taxon>Sordariomycetidae</taxon>
        <taxon>Calosphaeriales</taxon>
        <taxon>Pleurostomataceae</taxon>
        <taxon>Pleurostoma</taxon>
    </lineage>
</organism>
<feature type="compositionally biased region" description="Basic and acidic residues" evidence="2">
    <location>
        <begin position="960"/>
        <end position="970"/>
    </location>
</feature>
<dbReference type="SUPFAM" id="SSF52540">
    <property type="entry name" value="P-loop containing nucleoside triphosphate hydrolases"/>
    <property type="match status" value="1"/>
</dbReference>
<proteinExistence type="predicted"/>
<feature type="domain" description="AAA+ ATPase" evidence="3">
    <location>
        <begin position="660"/>
        <end position="787"/>
    </location>
</feature>
<feature type="coiled-coil region" evidence="1">
    <location>
        <begin position="277"/>
        <end position="304"/>
    </location>
</feature>
<dbReference type="InterPro" id="IPR027417">
    <property type="entry name" value="P-loop_NTPase"/>
</dbReference>
<keyword evidence="1" id="KW-0175">Coiled coil</keyword>
<name>A0AA38VW80_9PEZI</name>
<dbReference type="InterPro" id="IPR054289">
    <property type="entry name" value="DUF7025"/>
</dbReference>
<dbReference type="PANTHER" id="PTHR46411:SF2">
    <property type="entry name" value="AAA+ ATPASE DOMAIN-CONTAINING PROTEIN"/>
    <property type="match status" value="1"/>
</dbReference>
<dbReference type="Gene3D" id="3.40.50.300">
    <property type="entry name" value="P-loop containing nucleotide triphosphate hydrolases"/>
    <property type="match status" value="1"/>
</dbReference>
<gene>
    <name evidence="4" type="ORF">NKR23_g1371</name>
</gene>
<dbReference type="GO" id="GO:0016887">
    <property type="term" value="F:ATP hydrolysis activity"/>
    <property type="evidence" value="ECO:0007669"/>
    <property type="project" value="InterPro"/>
</dbReference>
<dbReference type="Pfam" id="PF00004">
    <property type="entry name" value="AAA"/>
    <property type="match status" value="1"/>
</dbReference>
<feature type="compositionally biased region" description="Polar residues" evidence="2">
    <location>
        <begin position="8"/>
        <end position="44"/>
    </location>
</feature>
<feature type="region of interest" description="Disordered" evidence="2">
    <location>
        <begin position="1"/>
        <end position="44"/>
    </location>
</feature>
<keyword evidence="5" id="KW-1185">Reference proteome</keyword>
<dbReference type="InterPro" id="IPR056599">
    <property type="entry name" value="AAA_lid_fung"/>
</dbReference>
<dbReference type="AlphaFoldDB" id="A0AA38VW80"/>
<dbReference type="SMART" id="SM00382">
    <property type="entry name" value="AAA"/>
    <property type="match status" value="1"/>
</dbReference>
<dbReference type="Pfam" id="PF22942">
    <property type="entry name" value="DUF7025"/>
    <property type="match status" value="1"/>
</dbReference>
<dbReference type="Proteomes" id="UP001174694">
    <property type="component" value="Unassembled WGS sequence"/>
</dbReference>
<evidence type="ECO:0000259" key="3">
    <source>
        <dbReference type="SMART" id="SM00382"/>
    </source>
</evidence>
<sequence>MATREVKSGSNSPQGNTETNISTDPSQDQSETPGSTGGSQSHGDQQIVEHDGLVDDLTAARKVLDLAGRDDKNESSAELLGKINRSQIDSVGQDLLERERERGTLEQRSRQAILHVTFTELRIKHLEKELRELKAKVYDRPDDAKFGRPRIKQCAVYAHVLKRSTQNEFQLTSHSMQIPEHEQPALEVEVTDFTSPTGIQDSPGEPRRRNTGLLGLADQRTPEKLRIRSLPLIAHLERVCRETISNNRVRRPDNQNRLAPVVLLRPFKLVFAYEQEIRESVQQIESLAQSAQEAKAEGRELKGTAMSQEFAYSDLLEDLKLLIEFMDVELKATSDLRRDIRDDSATDIQYADLWHLFELGDVVVSTHKKSQAFRVLNFTGGREKLIYRLEDEKYQKARTEGFLVDCCSVCFDGTDYVPKLEQLAIRKFTGRRPITSLEVYPMRFDENCESMRREFVSQGQRYLEMTRSPFVHRMYNGRTLDEPPQELEAQVIVDVTLAVNAEESWRLTRSITEEDLTENDPRETQIPPSCEHDVYDEGCCGSDYIFKDLDMNASRFAPFRRDYGGLFSPRSADELKEDDILLLPYWIHGFVLRSRQWATLRLSDLSEVQFDNDFDELMFSDSHKRTILALVETHESARKAPAAGTQTVGAALDLVKGKGTGLIILLHGEPGVGKTSTAECVADKTERPLFPITCGDIGETATEVERNLYHNFRLAHKWGCVLLLDEADVFLAKRNKSDLRRNAVTSVFLRSLEYYAGILFLTTNRVGGIDPAFKSRIHLSLHYPRLDLEATLELYRVFIRRTRSEQDRVGLTQFKIKDKEILRFAKQHFRQAKKEGFSTWNGRQIRNAFQTAIALAEHEAAEAGSATAKPVLGKAQFDVVALGSKEFDMYLRRTLQGADDEIAIRDQWRDDHFTDPVPKAFGKRASRVAFLDQDESVDDDSEDDTESEDDDDDDGDEDEHGATTKLESRTGKPNPETDTASKKRADSSSIDLSEIGELLKAMRKAKGKKT</sequence>
<reference evidence="4" key="1">
    <citation type="submission" date="2022-07" db="EMBL/GenBank/DDBJ databases">
        <title>Fungi with potential for degradation of polypropylene.</title>
        <authorList>
            <person name="Gostincar C."/>
        </authorList>
    </citation>
    <scope>NUCLEOTIDE SEQUENCE</scope>
    <source>
        <strain evidence="4">EXF-13308</strain>
    </source>
</reference>
<protein>
    <submittedName>
        <fullName evidence="4">AAA family ATPase</fullName>
    </submittedName>
</protein>
<dbReference type="GO" id="GO:0005524">
    <property type="term" value="F:ATP binding"/>
    <property type="evidence" value="ECO:0007669"/>
    <property type="project" value="InterPro"/>
</dbReference>
<dbReference type="InterPro" id="IPR003959">
    <property type="entry name" value="ATPase_AAA_core"/>
</dbReference>
<dbReference type="InterPro" id="IPR003593">
    <property type="entry name" value="AAA+_ATPase"/>
</dbReference>
<feature type="region of interest" description="Disordered" evidence="2">
    <location>
        <begin position="925"/>
        <end position="992"/>
    </location>
</feature>
<evidence type="ECO:0000313" key="4">
    <source>
        <dbReference type="EMBL" id="KAJ9156114.1"/>
    </source>
</evidence>
<dbReference type="PANTHER" id="PTHR46411">
    <property type="entry name" value="FAMILY ATPASE, PUTATIVE-RELATED"/>
    <property type="match status" value="1"/>
</dbReference>
<comment type="caution">
    <text evidence="4">The sequence shown here is derived from an EMBL/GenBank/DDBJ whole genome shotgun (WGS) entry which is preliminary data.</text>
</comment>
<accession>A0AA38VW80</accession>
<feature type="compositionally biased region" description="Acidic residues" evidence="2">
    <location>
        <begin position="932"/>
        <end position="959"/>
    </location>
</feature>
<dbReference type="EMBL" id="JANBVO010000002">
    <property type="protein sequence ID" value="KAJ9156114.1"/>
    <property type="molecule type" value="Genomic_DNA"/>
</dbReference>
<evidence type="ECO:0000256" key="2">
    <source>
        <dbReference type="SAM" id="MobiDB-lite"/>
    </source>
</evidence>
<evidence type="ECO:0000313" key="5">
    <source>
        <dbReference type="Proteomes" id="UP001174694"/>
    </source>
</evidence>